<dbReference type="AlphaFoldDB" id="A0A6C0KL05"/>
<organism evidence="1">
    <name type="scientific">viral metagenome</name>
    <dbReference type="NCBI Taxonomy" id="1070528"/>
    <lineage>
        <taxon>unclassified sequences</taxon>
        <taxon>metagenomes</taxon>
        <taxon>organismal metagenomes</taxon>
    </lineage>
</organism>
<dbReference type="EMBL" id="MN740920">
    <property type="protein sequence ID" value="QHU17963.1"/>
    <property type="molecule type" value="Genomic_DNA"/>
</dbReference>
<sequence length="38" mass="5029">MEFYIYRIYHSNLWVPRYIVSWFCGWFQYECEEFDYMI</sequence>
<reference evidence="1" key="1">
    <citation type="journal article" date="2020" name="Nature">
        <title>Giant virus diversity and host interactions through global metagenomics.</title>
        <authorList>
            <person name="Schulz F."/>
            <person name="Roux S."/>
            <person name="Paez-Espino D."/>
            <person name="Jungbluth S."/>
            <person name="Walsh D.A."/>
            <person name="Denef V.J."/>
            <person name="McMahon K.D."/>
            <person name="Konstantinidis K.T."/>
            <person name="Eloe-Fadrosh E.A."/>
            <person name="Kyrpides N.C."/>
            <person name="Woyke T."/>
        </authorList>
    </citation>
    <scope>NUCLEOTIDE SEQUENCE</scope>
    <source>
        <strain evidence="1">GVMAG-S-3300012919-55</strain>
    </source>
</reference>
<protein>
    <submittedName>
        <fullName evidence="1">Uncharacterized protein</fullName>
    </submittedName>
</protein>
<evidence type="ECO:0000313" key="1">
    <source>
        <dbReference type="EMBL" id="QHU17963.1"/>
    </source>
</evidence>
<name>A0A6C0KL05_9ZZZZ</name>
<accession>A0A6C0KL05</accession>
<proteinExistence type="predicted"/>